<evidence type="ECO:0000256" key="9">
    <source>
        <dbReference type="SAM" id="MobiDB-lite"/>
    </source>
</evidence>
<dbReference type="PANTHER" id="PTHR10612">
    <property type="entry name" value="APOLIPOPROTEIN D"/>
    <property type="match status" value="1"/>
</dbReference>
<name>A0A811URK0_CERCA</name>
<dbReference type="OrthoDB" id="565904at2759"/>
<evidence type="ECO:0000256" key="4">
    <source>
        <dbReference type="ARBA" id="ARBA00022525"/>
    </source>
</evidence>
<feature type="domain" description="Lipocalin/cytosolic fatty-acid binding" evidence="11">
    <location>
        <begin position="42"/>
        <end position="173"/>
    </location>
</feature>
<dbReference type="GO" id="GO:0031409">
    <property type="term" value="F:pigment binding"/>
    <property type="evidence" value="ECO:0007669"/>
    <property type="project" value="InterPro"/>
</dbReference>
<evidence type="ECO:0000256" key="7">
    <source>
        <dbReference type="ARBA" id="ARBA00023157"/>
    </source>
</evidence>
<accession>A0A811URK0</accession>
<dbReference type="GO" id="GO:0008289">
    <property type="term" value="F:lipid binding"/>
    <property type="evidence" value="ECO:0007669"/>
    <property type="project" value="UniProtKB-KW"/>
</dbReference>
<evidence type="ECO:0000256" key="8">
    <source>
        <dbReference type="ARBA" id="ARBA00023180"/>
    </source>
</evidence>
<evidence type="ECO:0000313" key="12">
    <source>
        <dbReference type="EMBL" id="CAD7000416.1"/>
    </source>
</evidence>
<feature type="compositionally biased region" description="Low complexity" evidence="9">
    <location>
        <begin position="210"/>
        <end position="222"/>
    </location>
</feature>
<feature type="region of interest" description="Disordered" evidence="9">
    <location>
        <begin position="208"/>
        <end position="227"/>
    </location>
</feature>
<feature type="chain" id="PRO_5032820363" description="Apolipoprotein D" evidence="10">
    <location>
        <begin position="24"/>
        <end position="275"/>
    </location>
</feature>
<dbReference type="GO" id="GO:0005576">
    <property type="term" value="C:extracellular region"/>
    <property type="evidence" value="ECO:0007669"/>
    <property type="project" value="UniProtKB-SubCell"/>
</dbReference>
<dbReference type="Pfam" id="PF08212">
    <property type="entry name" value="Lipocalin_2"/>
    <property type="match status" value="1"/>
</dbReference>
<comment type="subcellular location">
    <subcellularLocation>
        <location evidence="1">Secreted</location>
    </subcellularLocation>
</comment>
<feature type="signal peptide" evidence="10">
    <location>
        <begin position="1"/>
        <end position="23"/>
    </location>
</feature>
<dbReference type="FunFam" id="2.40.128.20:FF:000003">
    <property type="entry name" value="Apolipoprotein D"/>
    <property type="match status" value="1"/>
</dbReference>
<keyword evidence="4" id="KW-0964">Secreted</keyword>
<dbReference type="SUPFAM" id="SSF50814">
    <property type="entry name" value="Lipocalins"/>
    <property type="match status" value="1"/>
</dbReference>
<keyword evidence="7" id="KW-1015">Disulfide bond</keyword>
<comment type="caution">
    <text evidence="12">The sequence shown here is derived from an EMBL/GenBank/DDBJ whole genome shotgun (WGS) entry which is preliminary data.</text>
</comment>
<keyword evidence="3" id="KW-0813">Transport</keyword>
<evidence type="ECO:0000256" key="10">
    <source>
        <dbReference type="SAM" id="SignalP"/>
    </source>
</evidence>
<keyword evidence="13" id="KW-1185">Reference proteome</keyword>
<organism evidence="12 13">
    <name type="scientific">Ceratitis capitata</name>
    <name type="common">Mediterranean fruit fly</name>
    <name type="synonym">Tephritis capitata</name>
    <dbReference type="NCBI Taxonomy" id="7213"/>
    <lineage>
        <taxon>Eukaryota</taxon>
        <taxon>Metazoa</taxon>
        <taxon>Ecdysozoa</taxon>
        <taxon>Arthropoda</taxon>
        <taxon>Hexapoda</taxon>
        <taxon>Insecta</taxon>
        <taxon>Pterygota</taxon>
        <taxon>Neoptera</taxon>
        <taxon>Endopterygota</taxon>
        <taxon>Diptera</taxon>
        <taxon>Brachycera</taxon>
        <taxon>Muscomorpha</taxon>
        <taxon>Tephritoidea</taxon>
        <taxon>Tephritidae</taxon>
        <taxon>Ceratitis</taxon>
        <taxon>Ceratitis</taxon>
    </lineage>
</organism>
<dbReference type="InterPro" id="IPR012674">
    <property type="entry name" value="Calycin"/>
</dbReference>
<evidence type="ECO:0000256" key="6">
    <source>
        <dbReference type="ARBA" id="ARBA00023121"/>
    </source>
</evidence>
<evidence type="ECO:0000256" key="2">
    <source>
        <dbReference type="ARBA" id="ARBA00019890"/>
    </source>
</evidence>
<evidence type="ECO:0000256" key="1">
    <source>
        <dbReference type="ARBA" id="ARBA00004613"/>
    </source>
</evidence>
<dbReference type="AlphaFoldDB" id="A0A811URK0"/>
<dbReference type="Proteomes" id="UP000606786">
    <property type="component" value="Unassembled WGS sequence"/>
</dbReference>
<dbReference type="PANTHER" id="PTHR10612:SF34">
    <property type="entry name" value="APOLIPOPROTEIN D"/>
    <property type="match status" value="1"/>
</dbReference>
<evidence type="ECO:0000313" key="13">
    <source>
        <dbReference type="Proteomes" id="UP000606786"/>
    </source>
</evidence>
<evidence type="ECO:0000259" key="11">
    <source>
        <dbReference type="Pfam" id="PF08212"/>
    </source>
</evidence>
<keyword evidence="5 10" id="KW-0732">Signal</keyword>
<keyword evidence="8" id="KW-0325">Glycoprotein</keyword>
<keyword evidence="6" id="KW-0446">Lipid-binding</keyword>
<dbReference type="InterPro" id="IPR000566">
    <property type="entry name" value="Lipocln_cytosolic_FA-bd_dom"/>
</dbReference>
<dbReference type="PRINTS" id="PR01273">
    <property type="entry name" value="INVTBRTCOLOR"/>
</dbReference>
<dbReference type="EMBL" id="CAJHJT010000012">
    <property type="protein sequence ID" value="CAD7000416.1"/>
    <property type="molecule type" value="Genomic_DNA"/>
</dbReference>
<dbReference type="InterPro" id="IPR003057">
    <property type="entry name" value="Invtbrt_color"/>
</dbReference>
<gene>
    <name evidence="12" type="ORF">CCAP1982_LOCUS8892</name>
</gene>
<evidence type="ECO:0000256" key="3">
    <source>
        <dbReference type="ARBA" id="ARBA00022448"/>
    </source>
</evidence>
<reference evidence="12" key="1">
    <citation type="submission" date="2020-11" db="EMBL/GenBank/DDBJ databases">
        <authorList>
            <person name="Whitehead M."/>
        </authorList>
    </citation>
    <scope>NUCLEOTIDE SEQUENCE</scope>
    <source>
        <strain evidence="12">EGII</strain>
    </source>
</reference>
<dbReference type="GO" id="GO:0000302">
    <property type="term" value="P:response to reactive oxygen species"/>
    <property type="evidence" value="ECO:0007669"/>
    <property type="project" value="TreeGrafter"/>
</dbReference>
<dbReference type="GO" id="GO:0006629">
    <property type="term" value="P:lipid metabolic process"/>
    <property type="evidence" value="ECO:0007669"/>
    <property type="project" value="TreeGrafter"/>
</dbReference>
<dbReference type="GO" id="GO:0005737">
    <property type="term" value="C:cytoplasm"/>
    <property type="evidence" value="ECO:0007669"/>
    <property type="project" value="TreeGrafter"/>
</dbReference>
<proteinExistence type="predicted"/>
<protein>
    <recommendedName>
        <fullName evidence="2">Apolipoprotein D</fullName>
    </recommendedName>
</protein>
<dbReference type="Gene3D" id="2.40.128.20">
    <property type="match status" value="1"/>
</dbReference>
<sequence>MSSQLSISTCSAILLLICQLTAAQVPFPRNCPEVKVPSEFNADAYMGTWYEYAKYPHIFEIAKRCMFARYTNKGNNTIGVINTSINTLTGHTTNTTGVARMLAPSQINVLFSKYPNPVDTPNYIVLGTDYKSYSVVYSCNNLTSFAHTKLLWILTRERKPSAETVSAAKKIMDDNNLPQSFLLIADQDNCPEVASSYGTTINFGDNSVSNNNNNNNNNNNANKINKQDNEDTAEGAIILKKIIATATSTANPPTTSEFDLVDTTAETAANVVELA</sequence>
<evidence type="ECO:0000256" key="5">
    <source>
        <dbReference type="ARBA" id="ARBA00022729"/>
    </source>
</evidence>